<keyword evidence="8" id="KW-0648">Protein biosynthesis</keyword>
<feature type="region of interest" description="Disordered" evidence="7">
    <location>
        <begin position="20"/>
        <end position="41"/>
    </location>
</feature>
<keyword evidence="8" id="KW-0396">Initiation factor</keyword>
<proteinExistence type="inferred from homology"/>
<feature type="compositionally biased region" description="Basic and acidic residues" evidence="7">
    <location>
        <begin position="27"/>
        <end position="37"/>
    </location>
</feature>
<keyword evidence="4" id="KW-0539">Nucleus</keyword>
<dbReference type="SUPFAM" id="SSF47113">
    <property type="entry name" value="Histone-fold"/>
    <property type="match status" value="1"/>
</dbReference>
<dbReference type="GO" id="GO:0003743">
    <property type="term" value="F:translation initiation factor activity"/>
    <property type="evidence" value="ECO:0007669"/>
    <property type="project" value="UniProtKB-KW"/>
</dbReference>
<comment type="subcellular location">
    <subcellularLocation>
        <location evidence="1">Nucleus</location>
    </subcellularLocation>
</comment>
<dbReference type="Pfam" id="PF02269">
    <property type="entry name" value="TFIID-18kDa"/>
    <property type="match status" value="1"/>
</dbReference>
<dbReference type="InterPro" id="IPR009072">
    <property type="entry name" value="Histone-fold"/>
</dbReference>
<dbReference type="AlphaFoldDB" id="A0AAX4PDJ2"/>
<dbReference type="GO" id="GO:0006366">
    <property type="term" value="P:transcription by RNA polymerase II"/>
    <property type="evidence" value="ECO:0007669"/>
    <property type="project" value="InterPro"/>
</dbReference>
<comment type="similarity">
    <text evidence="5">Belongs to the TAF13 family.</text>
</comment>
<evidence type="ECO:0000256" key="7">
    <source>
        <dbReference type="SAM" id="MobiDB-lite"/>
    </source>
</evidence>
<evidence type="ECO:0000256" key="1">
    <source>
        <dbReference type="ARBA" id="ARBA00004123"/>
    </source>
</evidence>
<name>A0AAX4PDJ2_9CHLO</name>
<keyword evidence="3" id="KW-0804">Transcription</keyword>
<organism evidence="8 9">
    <name type="scientific">Chloropicon roscoffensis</name>
    <dbReference type="NCBI Taxonomy" id="1461544"/>
    <lineage>
        <taxon>Eukaryota</taxon>
        <taxon>Viridiplantae</taxon>
        <taxon>Chlorophyta</taxon>
        <taxon>Chloropicophyceae</taxon>
        <taxon>Chloropicales</taxon>
        <taxon>Chloropicaceae</taxon>
        <taxon>Chloropicon</taxon>
    </lineage>
</organism>
<sequence length="155" mass="17538">MEDQVFAGIVKDVRQCARSYRNSAKRKKDDGKDKSVGVDDQPISKQLKGSLVKCLPQMMYGFGDAKDPPAESVSYLETIVLDRMATVVSRCVENHGVYSGGQGQAKAKLSAEDLLFEIRKDKRKHRRCKELLRLNEEIKQAKKSYEKPEMLEDGK</sequence>
<keyword evidence="9" id="KW-1185">Reference proteome</keyword>
<evidence type="ECO:0000256" key="6">
    <source>
        <dbReference type="ARBA" id="ARBA00040136"/>
    </source>
</evidence>
<keyword evidence="2" id="KW-0805">Transcription regulation</keyword>
<dbReference type="GO" id="GO:0046982">
    <property type="term" value="F:protein heterodimerization activity"/>
    <property type="evidence" value="ECO:0007669"/>
    <property type="project" value="InterPro"/>
</dbReference>
<dbReference type="GO" id="GO:0005634">
    <property type="term" value="C:nucleus"/>
    <property type="evidence" value="ECO:0007669"/>
    <property type="project" value="UniProtKB-SubCell"/>
</dbReference>
<gene>
    <name evidence="8" type="ORF">HKI87_09g58580</name>
</gene>
<reference evidence="8 9" key="1">
    <citation type="submission" date="2024-03" db="EMBL/GenBank/DDBJ databases">
        <title>Complete genome sequence of the green alga Chloropicon roscoffensis RCC1871.</title>
        <authorList>
            <person name="Lemieux C."/>
            <person name="Pombert J.-F."/>
            <person name="Otis C."/>
            <person name="Turmel M."/>
        </authorList>
    </citation>
    <scope>NUCLEOTIDE SEQUENCE [LARGE SCALE GENOMIC DNA]</scope>
    <source>
        <strain evidence="8 9">RCC1871</strain>
    </source>
</reference>
<evidence type="ECO:0000256" key="3">
    <source>
        <dbReference type="ARBA" id="ARBA00023163"/>
    </source>
</evidence>
<evidence type="ECO:0000313" key="9">
    <source>
        <dbReference type="Proteomes" id="UP001472866"/>
    </source>
</evidence>
<evidence type="ECO:0000256" key="5">
    <source>
        <dbReference type="ARBA" id="ARBA00038392"/>
    </source>
</evidence>
<evidence type="ECO:0000256" key="2">
    <source>
        <dbReference type="ARBA" id="ARBA00023015"/>
    </source>
</evidence>
<protein>
    <recommendedName>
        <fullName evidence="6">Transcription initiation factor TFIID subunit 13</fullName>
    </recommendedName>
</protein>
<dbReference type="PANTHER" id="PTHR11380">
    <property type="entry name" value="TRANSCRIPTION INITIATION FACTOR TFIID/SUPT3-RELATED"/>
    <property type="match status" value="1"/>
</dbReference>
<dbReference type="InterPro" id="IPR003195">
    <property type="entry name" value="TFIID_TAF13"/>
</dbReference>
<dbReference type="PANTHER" id="PTHR11380:SF5">
    <property type="entry name" value="TRANSCRIPTION INITIATION FACTOR TFIID SUBUNIT 13"/>
    <property type="match status" value="1"/>
</dbReference>
<dbReference type="EMBL" id="CP151509">
    <property type="protein sequence ID" value="WZN64302.1"/>
    <property type="molecule type" value="Genomic_DNA"/>
</dbReference>
<evidence type="ECO:0000256" key="4">
    <source>
        <dbReference type="ARBA" id="ARBA00023242"/>
    </source>
</evidence>
<accession>A0AAX4PDJ2</accession>
<dbReference type="Proteomes" id="UP001472866">
    <property type="component" value="Chromosome 09"/>
</dbReference>
<evidence type="ECO:0000313" key="8">
    <source>
        <dbReference type="EMBL" id="WZN64302.1"/>
    </source>
</evidence>
<dbReference type="CDD" id="cd07978">
    <property type="entry name" value="HFD_TAF13"/>
    <property type="match status" value="1"/>
</dbReference>
<dbReference type="Gene3D" id="1.10.20.10">
    <property type="entry name" value="Histone, subunit A"/>
    <property type="match status" value="1"/>
</dbReference>